<keyword evidence="3 9" id="KW-0812">Transmembrane</keyword>
<evidence type="ECO:0008006" key="13">
    <source>
        <dbReference type="Google" id="ProtNLM"/>
    </source>
</evidence>
<keyword evidence="12" id="KW-1185">Reference proteome</keyword>
<evidence type="ECO:0000256" key="10">
    <source>
        <dbReference type="RuleBase" id="RU000488"/>
    </source>
</evidence>
<proteinExistence type="inferred from homology"/>
<dbReference type="Gene3D" id="1.50.40.10">
    <property type="entry name" value="Mitochondrial carrier domain"/>
    <property type="match status" value="1"/>
</dbReference>
<evidence type="ECO:0000256" key="2">
    <source>
        <dbReference type="ARBA" id="ARBA00006375"/>
    </source>
</evidence>
<feature type="repeat" description="Solcar" evidence="9">
    <location>
        <begin position="9"/>
        <end position="106"/>
    </location>
</feature>
<dbReference type="OrthoDB" id="10253709at2759"/>
<sequence length="310" mass="34658">MAIEGHNQPTPLLHTIGFRICTSTLSHPLEYAKFLIQIGHEPLPAYPTTTFFGKPKYMLPNVFQYVKYIKGIDGFTGCYRGFAPKLAGQVVGMFSAPMVVNQLKQELGPDFDFNPTDDELSDEEKITVFKRTLMLDIVGRSISIVVSHPFSVISARMMAEFVGGEQQYSGIFASIMEIYKEQGIGGFFSGLMPRWLGELATLIVSSFLIFGVNNYVIQDRELKVFTIPTLQYITTTMTYPLTVISSCMQVNNCGLAAGMPPHMPIYKNWRSCFSHLSKTGKLHRGSGLFFRYCPSPSPAIGSNPKSKYFF</sequence>
<evidence type="ECO:0000256" key="5">
    <source>
        <dbReference type="ARBA" id="ARBA00022787"/>
    </source>
</evidence>
<dbReference type="EnsemblMetazoa" id="XM_014391882.1">
    <property type="protein sequence ID" value="XP_014247368.1"/>
    <property type="gene ID" value="LOC106665465"/>
</dbReference>
<dbReference type="KEGG" id="clec:106665465"/>
<dbReference type="InterPro" id="IPR023395">
    <property type="entry name" value="MCP_dom_sf"/>
</dbReference>
<gene>
    <name evidence="11" type="primary">106665465</name>
</gene>
<dbReference type="PANTHER" id="PTHR10780">
    <property type="entry name" value="MITOCHONDRIAL CARRIER HOMOLOG"/>
    <property type="match status" value="1"/>
</dbReference>
<evidence type="ECO:0000256" key="6">
    <source>
        <dbReference type="ARBA" id="ARBA00022989"/>
    </source>
</evidence>
<evidence type="ECO:0000256" key="9">
    <source>
        <dbReference type="PROSITE-ProRule" id="PRU00282"/>
    </source>
</evidence>
<dbReference type="PROSITE" id="PS50920">
    <property type="entry name" value="SOLCAR"/>
    <property type="match status" value="2"/>
</dbReference>
<dbReference type="Pfam" id="PF00153">
    <property type="entry name" value="Mito_carr"/>
    <property type="match status" value="2"/>
</dbReference>
<evidence type="ECO:0000256" key="3">
    <source>
        <dbReference type="ARBA" id="ARBA00022692"/>
    </source>
</evidence>
<comment type="similarity">
    <text evidence="2 10">Belongs to the mitochondrial carrier (TC 2.A.29) family.</text>
</comment>
<evidence type="ECO:0000256" key="1">
    <source>
        <dbReference type="ARBA" id="ARBA00004374"/>
    </source>
</evidence>
<evidence type="ECO:0000313" key="12">
    <source>
        <dbReference type="Proteomes" id="UP000494040"/>
    </source>
</evidence>
<accession>A0A8I6RLF6</accession>
<keyword evidence="4" id="KW-0677">Repeat</keyword>
<keyword evidence="8 9" id="KW-0472">Membrane</keyword>
<name>A0A8I6RLF6_CIMLE</name>
<dbReference type="AlphaFoldDB" id="A0A8I6RLF6"/>
<keyword evidence="10" id="KW-0813">Transport</keyword>
<dbReference type="Proteomes" id="UP000494040">
    <property type="component" value="Unassembled WGS sequence"/>
</dbReference>
<dbReference type="PANTHER" id="PTHR10780:SF18">
    <property type="entry name" value="LD43650P"/>
    <property type="match status" value="1"/>
</dbReference>
<reference evidence="11" key="1">
    <citation type="submission" date="2022-01" db="UniProtKB">
        <authorList>
            <consortium name="EnsemblMetazoa"/>
        </authorList>
    </citation>
    <scope>IDENTIFICATION</scope>
</reference>
<evidence type="ECO:0000313" key="11">
    <source>
        <dbReference type="EnsemblMetazoa" id="XP_014247368.1"/>
    </source>
</evidence>
<dbReference type="GO" id="GO:0005741">
    <property type="term" value="C:mitochondrial outer membrane"/>
    <property type="evidence" value="ECO:0007669"/>
    <property type="project" value="UniProtKB-SubCell"/>
</dbReference>
<keyword evidence="5" id="KW-1000">Mitochondrion outer membrane</keyword>
<organism evidence="11 12">
    <name type="scientific">Cimex lectularius</name>
    <name type="common">Bed bug</name>
    <name type="synonym">Acanthia lectularia</name>
    <dbReference type="NCBI Taxonomy" id="79782"/>
    <lineage>
        <taxon>Eukaryota</taxon>
        <taxon>Metazoa</taxon>
        <taxon>Ecdysozoa</taxon>
        <taxon>Arthropoda</taxon>
        <taxon>Hexapoda</taxon>
        <taxon>Insecta</taxon>
        <taxon>Pterygota</taxon>
        <taxon>Neoptera</taxon>
        <taxon>Paraneoptera</taxon>
        <taxon>Hemiptera</taxon>
        <taxon>Heteroptera</taxon>
        <taxon>Panheteroptera</taxon>
        <taxon>Cimicomorpha</taxon>
        <taxon>Cimicidae</taxon>
        <taxon>Cimex</taxon>
    </lineage>
</organism>
<dbReference type="SUPFAM" id="SSF103506">
    <property type="entry name" value="Mitochondrial carrier"/>
    <property type="match status" value="1"/>
</dbReference>
<comment type="subcellular location">
    <subcellularLocation>
        <location evidence="1">Mitochondrion outer membrane</location>
        <topology evidence="1">Multi-pass membrane protein</topology>
    </subcellularLocation>
</comment>
<evidence type="ECO:0000256" key="4">
    <source>
        <dbReference type="ARBA" id="ARBA00022737"/>
    </source>
</evidence>
<dbReference type="OMA" id="HPFHVIA"/>
<dbReference type="InterPro" id="IPR018108">
    <property type="entry name" value="MCP_transmembrane"/>
</dbReference>
<evidence type="ECO:0000256" key="8">
    <source>
        <dbReference type="ARBA" id="ARBA00023136"/>
    </source>
</evidence>
<feature type="repeat" description="Solcar" evidence="9">
    <location>
        <begin position="127"/>
        <end position="215"/>
    </location>
</feature>
<evidence type="ECO:0000256" key="7">
    <source>
        <dbReference type="ARBA" id="ARBA00023128"/>
    </source>
</evidence>
<keyword evidence="6" id="KW-1133">Transmembrane helix</keyword>
<keyword evidence="7" id="KW-0496">Mitochondrion</keyword>
<protein>
    <recommendedName>
        <fullName evidence="13">Mitochondrial carrier</fullName>
    </recommendedName>
</protein>